<dbReference type="Pfam" id="PF10509">
    <property type="entry name" value="GalKase_gal_bdg"/>
    <property type="match status" value="1"/>
</dbReference>
<dbReference type="Gene3D" id="3.60.10.10">
    <property type="entry name" value="Endonuclease/exonuclease/phosphatase"/>
    <property type="match status" value="1"/>
</dbReference>
<dbReference type="InterPro" id="IPR000705">
    <property type="entry name" value="Galactokinase"/>
</dbReference>
<proteinExistence type="inferred from homology"/>
<dbReference type="InterPro" id="IPR036554">
    <property type="entry name" value="GHMP_kinase_C_sf"/>
</dbReference>
<dbReference type="GO" id="GO:0006012">
    <property type="term" value="P:galactose metabolic process"/>
    <property type="evidence" value="ECO:0007669"/>
    <property type="project" value="InterPro"/>
</dbReference>
<keyword evidence="2" id="KW-0808">Transferase</keyword>
<dbReference type="SUPFAM" id="SSF56219">
    <property type="entry name" value="DNase I-like"/>
    <property type="match status" value="1"/>
</dbReference>
<dbReference type="PROSITE" id="PS00106">
    <property type="entry name" value="GALACTOKINASE"/>
    <property type="match status" value="1"/>
</dbReference>
<dbReference type="PANTHER" id="PTHR10457">
    <property type="entry name" value="MEVALONATE KINASE/GALACTOKINASE"/>
    <property type="match status" value="1"/>
</dbReference>
<dbReference type="InterPro" id="IPR019741">
    <property type="entry name" value="Galactokinase_CS"/>
</dbReference>
<dbReference type="AlphaFoldDB" id="A0A8X6JDR2"/>
<dbReference type="InterPro" id="IPR019539">
    <property type="entry name" value="GalKase_N"/>
</dbReference>
<feature type="domain" description="GHMP kinase N-terminal" evidence="6">
    <location>
        <begin position="303"/>
        <end position="383"/>
    </location>
</feature>
<feature type="domain" description="Galactokinase N-terminal" evidence="8">
    <location>
        <begin position="215"/>
        <end position="262"/>
    </location>
</feature>
<dbReference type="NCBIfam" id="TIGR00131">
    <property type="entry name" value="gal_kin"/>
    <property type="match status" value="1"/>
</dbReference>
<evidence type="ECO:0000256" key="4">
    <source>
        <dbReference type="ARBA" id="ARBA00022777"/>
    </source>
</evidence>
<dbReference type="Gene3D" id="3.30.230.10">
    <property type="match status" value="1"/>
</dbReference>
<comment type="caution">
    <text evidence="10">The sequence shown here is derived from an EMBL/GenBank/DDBJ whole genome shotgun (WGS) entry which is preliminary data.</text>
</comment>
<dbReference type="Gene3D" id="1.20.1440.340">
    <property type="match status" value="1"/>
</dbReference>
<dbReference type="InterPro" id="IPR020568">
    <property type="entry name" value="Ribosomal_Su5_D2-typ_SF"/>
</dbReference>
<gene>
    <name evidence="10" type="primary">Galk2</name>
    <name evidence="10" type="ORF">TNCT_53031</name>
</gene>
<feature type="domain" description="Endonuclease/exonuclease/phosphatase" evidence="9">
    <location>
        <begin position="113"/>
        <end position="186"/>
    </location>
</feature>
<dbReference type="PRINTS" id="PR00959">
    <property type="entry name" value="MEVGALKINASE"/>
</dbReference>
<dbReference type="Proteomes" id="UP000887116">
    <property type="component" value="Unassembled WGS sequence"/>
</dbReference>
<keyword evidence="11" id="KW-1185">Reference proteome</keyword>
<dbReference type="EMBL" id="BMAO01009552">
    <property type="protein sequence ID" value="GFR31575.1"/>
    <property type="molecule type" value="Genomic_DNA"/>
</dbReference>
<name>A0A8X6JDR2_TRICU</name>
<dbReference type="SUPFAM" id="SSF55060">
    <property type="entry name" value="GHMP Kinase, C-terminal domain"/>
    <property type="match status" value="1"/>
</dbReference>
<dbReference type="Pfam" id="PF00288">
    <property type="entry name" value="GHMP_kinases_N"/>
    <property type="match status" value="1"/>
</dbReference>
<accession>A0A8X6JDR2</accession>
<evidence type="ECO:0000259" key="6">
    <source>
        <dbReference type="Pfam" id="PF00288"/>
    </source>
</evidence>
<keyword evidence="3" id="KW-0547">Nucleotide-binding</keyword>
<dbReference type="InterPro" id="IPR006204">
    <property type="entry name" value="GHMP_kinase_N_dom"/>
</dbReference>
<evidence type="ECO:0000259" key="9">
    <source>
        <dbReference type="Pfam" id="PF14529"/>
    </source>
</evidence>
<evidence type="ECO:0000256" key="1">
    <source>
        <dbReference type="ARBA" id="ARBA00006566"/>
    </source>
</evidence>
<dbReference type="OrthoDB" id="187738at2759"/>
<evidence type="ECO:0000256" key="2">
    <source>
        <dbReference type="ARBA" id="ARBA00022679"/>
    </source>
</evidence>
<feature type="domain" description="GHMP kinase C-terminal" evidence="7">
    <location>
        <begin position="539"/>
        <end position="614"/>
    </location>
</feature>
<dbReference type="GO" id="GO:0004335">
    <property type="term" value="F:galactokinase activity"/>
    <property type="evidence" value="ECO:0007669"/>
    <property type="project" value="InterPro"/>
</dbReference>
<evidence type="ECO:0000313" key="10">
    <source>
        <dbReference type="EMBL" id="GFR31575.1"/>
    </source>
</evidence>
<dbReference type="Gene3D" id="3.30.70.3170">
    <property type="match status" value="1"/>
</dbReference>
<reference evidence="10" key="1">
    <citation type="submission" date="2020-07" db="EMBL/GenBank/DDBJ databases">
        <title>Multicomponent nature underlies the extraordinary mechanical properties of spider dragline silk.</title>
        <authorList>
            <person name="Kono N."/>
            <person name="Nakamura H."/>
            <person name="Mori M."/>
            <person name="Yoshida Y."/>
            <person name="Ohtoshi R."/>
            <person name="Malay A.D."/>
            <person name="Moran D.A.P."/>
            <person name="Tomita M."/>
            <person name="Numata K."/>
            <person name="Arakawa K."/>
        </authorList>
    </citation>
    <scope>NUCLEOTIDE SEQUENCE</scope>
</reference>
<dbReference type="InterPro" id="IPR036691">
    <property type="entry name" value="Endo/exonu/phosph_ase_sf"/>
</dbReference>
<dbReference type="InterPro" id="IPR013750">
    <property type="entry name" value="GHMP_kinase_C_dom"/>
</dbReference>
<dbReference type="PROSITE" id="PS00627">
    <property type="entry name" value="GHMP_KINASES_ATP"/>
    <property type="match status" value="1"/>
</dbReference>
<keyword evidence="4 10" id="KW-0418">Kinase</keyword>
<protein>
    <submittedName>
        <fullName evidence="10">N-acetylgalactosamine kinase</fullName>
    </submittedName>
</protein>
<dbReference type="InterPro" id="IPR005135">
    <property type="entry name" value="Endo/exonuclease/phosphatase"/>
</dbReference>
<dbReference type="Pfam" id="PF14529">
    <property type="entry name" value="Exo_endo_phos_2"/>
    <property type="match status" value="1"/>
</dbReference>
<dbReference type="GO" id="GO:0005829">
    <property type="term" value="C:cytosol"/>
    <property type="evidence" value="ECO:0007669"/>
    <property type="project" value="TreeGrafter"/>
</dbReference>
<dbReference type="GO" id="GO:0005524">
    <property type="term" value="F:ATP binding"/>
    <property type="evidence" value="ECO:0007669"/>
    <property type="project" value="UniProtKB-KW"/>
</dbReference>
<dbReference type="PRINTS" id="PR00473">
    <property type="entry name" value="GALCTOKINASE"/>
</dbReference>
<evidence type="ECO:0000256" key="3">
    <source>
        <dbReference type="ARBA" id="ARBA00022741"/>
    </source>
</evidence>
<sequence length="647" mass="72209">MSPQYQLLMVTWNTDGVNSRMCELRDFINKYNPDVIFLQETWLRPSHTLALANYQVYRNDRKHKPHRNSTYRCSGTAILIKNTIKHTRIPTPDLESAEVTLVALTPERGDSTLITSLYIRGISSTTSLTNNLNKFIALGFPSNIIMGDFNAKHSSWGCNFDNGRGIKLNLYTDPMGYRILAPPTHTSKRLIMNYPPNEHVSDMEQKVEYSKIADCFETCFGAPPSFFARVPGRVNLIGEHIDYCGFAVLPMAIEQDIVMAVKINDKCVLNLVNFNSEKYKKFSTSVEEIQIDTTSPKWYHYFLCGYKGIIEQYKPDQVGMDILVKGTVPPSSGLSSSSALVCASALATSFAYRIPLTKMELSSLCAISERYIGTQGGGMDQAIGFLAESGSAKLIEFNPLRTSNVPLPAGVVFVVSNSCVAMNKAATSQYNIRVVECRLAAKVLAKKHGFHWQKVQKLSEIPVLLQKDISDMKTVIEHDLPQKFYTKEELCSILGISEDVFLALLSENTRNLENFQLSDRAKHVFEEAARVQKFKLVCEKGNDIHELGRLMNESHQSCRDLYECSHPVLDELVQIALGAGAIGARLTGAGWGGCCISLVMENYVEQFMSILKKIFYEKRSKECSGIDVSSAMFVTKPSGGAALYKLK</sequence>
<keyword evidence="5" id="KW-0067">ATP-binding</keyword>
<dbReference type="InterPro" id="IPR006203">
    <property type="entry name" value="GHMP_knse_ATP-bd_CS"/>
</dbReference>
<dbReference type="PANTHER" id="PTHR10457:SF7">
    <property type="entry name" value="GALACTOKINASE-RELATED"/>
    <property type="match status" value="1"/>
</dbReference>
<dbReference type="SUPFAM" id="SSF54211">
    <property type="entry name" value="Ribosomal protein S5 domain 2-like"/>
    <property type="match status" value="1"/>
</dbReference>
<comment type="similarity">
    <text evidence="1">Belongs to the GHMP kinase family. GalK subfamily.</text>
</comment>
<organism evidence="10 11">
    <name type="scientific">Trichonephila clavata</name>
    <name type="common">Joro spider</name>
    <name type="synonym">Nephila clavata</name>
    <dbReference type="NCBI Taxonomy" id="2740835"/>
    <lineage>
        <taxon>Eukaryota</taxon>
        <taxon>Metazoa</taxon>
        <taxon>Ecdysozoa</taxon>
        <taxon>Arthropoda</taxon>
        <taxon>Chelicerata</taxon>
        <taxon>Arachnida</taxon>
        <taxon>Araneae</taxon>
        <taxon>Araneomorphae</taxon>
        <taxon>Entelegynae</taxon>
        <taxon>Araneoidea</taxon>
        <taxon>Nephilidae</taxon>
        <taxon>Trichonephila</taxon>
    </lineage>
</organism>
<evidence type="ECO:0000256" key="5">
    <source>
        <dbReference type="ARBA" id="ARBA00022840"/>
    </source>
</evidence>
<evidence type="ECO:0000259" key="7">
    <source>
        <dbReference type="Pfam" id="PF08544"/>
    </source>
</evidence>
<dbReference type="Pfam" id="PF08544">
    <property type="entry name" value="GHMP_kinases_C"/>
    <property type="match status" value="1"/>
</dbReference>
<evidence type="ECO:0000259" key="8">
    <source>
        <dbReference type="Pfam" id="PF10509"/>
    </source>
</evidence>
<evidence type="ECO:0000313" key="11">
    <source>
        <dbReference type="Proteomes" id="UP000887116"/>
    </source>
</evidence>
<dbReference type="InterPro" id="IPR014721">
    <property type="entry name" value="Ribsml_uS5_D2-typ_fold_subgr"/>
</dbReference>